<dbReference type="STRING" id="592026.GCWU0000282_000374"/>
<dbReference type="HOGENOM" id="CLU_047370_0_0_9"/>
<gene>
    <name evidence="3" type="ORF">GCWU0000282_000374</name>
</gene>
<comment type="caution">
    <text evidence="3">The sequence shown here is derived from an EMBL/GenBank/DDBJ whole genome shotgun (WGS) entry which is preliminary data.</text>
</comment>
<accession>V2Y627</accession>
<dbReference type="EMBL" id="ACIL03000004">
    <property type="protein sequence ID" value="ESL04403.1"/>
    <property type="molecule type" value="Genomic_DNA"/>
</dbReference>
<dbReference type="PANTHER" id="PTHR33295">
    <property type="entry name" value="ATPASE"/>
    <property type="match status" value="1"/>
</dbReference>
<evidence type="ECO:0000259" key="1">
    <source>
        <dbReference type="Pfam" id="PF13173"/>
    </source>
</evidence>
<sequence>MIMEQLKKWKISTSRKPLIMYGARQIGKTYSLLEFGQSEYDNVAYCNFENSSELISVFEKDLNPERIINELSILKSITIIPEKTLIIFDEIQGCEKAHTFLKYMNETANEYHIIAAGSLLGLALNRGNFSFPVGKVDTINMYPMTFEEFIIALGETALRDIIMDASKIFSPLTEAIHTKALNLYYTYLAVGGYPEAVVRYIEKKDFNFVRAVQGNIADAYISDMAKYSTPSDTVKSISAYNSLPAQLAKENSKFMYSVIGSNARAKDYESALQWLIAAGVVIKCNKVTEGNLPLKIYEDALSFKMYYSDVGLLSMKSELPAENIVHNLKISDKMRGILAENYVAEELSAKGIIPYYWASTNKAEVDFVIQTGGNAIPVEVKSADNVRSKSLKIYSDKYKPEFSFRFSAKNFGFENGIKSVPLYGVFTV</sequence>
<protein>
    <recommendedName>
        <fullName evidence="5">ATPase</fullName>
    </recommendedName>
</protein>
<name>V2Y627_9FIRM</name>
<dbReference type="Pfam" id="PF13635">
    <property type="entry name" value="DUF4143"/>
    <property type="match status" value="1"/>
</dbReference>
<feature type="domain" description="AAA" evidence="1">
    <location>
        <begin position="15"/>
        <end position="149"/>
    </location>
</feature>
<evidence type="ECO:0000259" key="2">
    <source>
        <dbReference type="Pfam" id="PF13635"/>
    </source>
</evidence>
<dbReference type="SUPFAM" id="SSF52540">
    <property type="entry name" value="P-loop containing nucleoside triphosphate hydrolases"/>
    <property type="match status" value="1"/>
</dbReference>
<evidence type="ECO:0000313" key="3">
    <source>
        <dbReference type="EMBL" id="ESL04403.1"/>
    </source>
</evidence>
<dbReference type="InterPro" id="IPR025420">
    <property type="entry name" value="DUF4143"/>
</dbReference>
<reference evidence="3 4" key="1">
    <citation type="submission" date="2013-06" db="EMBL/GenBank/DDBJ databases">
        <authorList>
            <person name="Weinstock G."/>
            <person name="Sodergren E."/>
            <person name="Clifton S."/>
            <person name="Fulton L."/>
            <person name="Fulton B."/>
            <person name="Courtney L."/>
            <person name="Fronick C."/>
            <person name="Harrison M."/>
            <person name="Strong C."/>
            <person name="Farmer C."/>
            <person name="Delahaunty K."/>
            <person name="Markovic C."/>
            <person name="Hall O."/>
            <person name="Minx P."/>
            <person name="Tomlinson C."/>
            <person name="Mitreva M."/>
            <person name="Nelson J."/>
            <person name="Hou S."/>
            <person name="Wollam A."/>
            <person name="Pepin K.H."/>
            <person name="Johnson M."/>
            <person name="Bhonagiri V."/>
            <person name="Nash W.E."/>
            <person name="Warren W."/>
            <person name="Chinwalla A."/>
            <person name="Mardis E.R."/>
            <person name="Wilson R.K."/>
        </authorList>
    </citation>
    <scope>NUCLEOTIDE SEQUENCE [LARGE SCALE GENOMIC DNA]</scope>
    <source>
        <strain evidence="3 4">ATCC 51271</strain>
    </source>
</reference>
<dbReference type="Proteomes" id="UP000018227">
    <property type="component" value="Unassembled WGS sequence"/>
</dbReference>
<dbReference type="PANTHER" id="PTHR33295:SF7">
    <property type="entry name" value="ATPASE"/>
    <property type="match status" value="1"/>
</dbReference>
<dbReference type="InterPro" id="IPR041682">
    <property type="entry name" value="AAA_14"/>
</dbReference>
<evidence type="ECO:0000313" key="4">
    <source>
        <dbReference type="Proteomes" id="UP000018227"/>
    </source>
</evidence>
<dbReference type="InterPro" id="IPR027417">
    <property type="entry name" value="P-loop_NTPase"/>
</dbReference>
<organism evidence="3 4">
    <name type="scientific">Catonella morbi ATCC 51271</name>
    <dbReference type="NCBI Taxonomy" id="592026"/>
    <lineage>
        <taxon>Bacteria</taxon>
        <taxon>Bacillati</taxon>
        <taxon>Bacillota</taxon>
        <taxon>Clostridia</taxon>
        <taxon>Lachnospirales</taxon>
        <taxon>Lachnospiraceae</taxon>
        <taxon>Catonella</taxon>
    </lineage>
</organism>
<dbReference type="eggNOG" id="COG1373">
    <property type="taxonomic scope" value="Bacteria"/>
</dbReference>
<keyword evidence="4" id="KW-1185">Reference proteome</keyword>
<dbReference type="AlphaFoldDB" id="V2Y627"/>
<proteinExistence type="predicted"/>
<dbReference type="Pfam" id="PF13173">
    <property type="entry name" value="AAA_14"/>
    <property type="match status" value="1"/>
</dbReference>
<evidence type="ECO:0008006" key="5">
    <source>
        <dbReference type="Google" id="ProtNLM"/>
    </source>
</evidence>
<feature type="domain" description="DUF4143" evidence="2">
    <location>
        <begin position="222"/>
        <end position="382"/>
    </location>
</feature>